<dbReference type="InterPro" id="IPR057670">
    <property type="entry name" value="SH3_retrovirus"/>
</dbReference>
<dbReference type="Proteomes" id="UP000094801">
    <property type="component" value="Unassembled WGS sequence"/>
</dbReference>
<keyword evidence="4" id="KW-1185">Reference proteome</keyword>
<evidence type="ECO:0000259" key="2">
    <source>
        <dbReference type="Pfam" id="PF25597"/>
    </source>
</evidence>
<feature type="domain" description="Retroviral polymerase SH3-like" evidence="2">
    <location>
        <begin position="56"/>
        <end position="94"/>
    </location>
</feature>
<dbReference type="Pfam" id="PF25597">
    <property type="entry name" value="SH3_retrovirus"/>
    <property type="match status" value="1"/>
</dbReference>
<evidence type="ECO:0000313" key="3">
    <source>
        <dbReference type="EMBL" id="ODV82542.1"/>
    </source>
</evidence>
<accession>A0A1E4ST12</accession>
<proteinExistence type="predicted"/>
<protein>
    <recommendedName>
        <fullName evidence="2">Retroviral polymerase SH3-like domain-containing protein</fullName>
    </recommendedName>
</protein>
<reference evidence="4" key="1">
    <citation type="submission" date="2016-04" db="EMBL/GenBank/DDBJ databases">
        <title>Comparative genomics of biotechnologically important yeasts.</title>
        <authorList>
            <consortium name="DOE Joint Genome Institute"/>
            <person name="Riley R."/>
            <person name="Haridas S."/>
            <person name="Wolfe K.H."/>
            <person name="Lopes M.R."/>
            <person name="Hittinger C.T."/>
            <person name="Goker M."/>
            <person name="Salamov A."/>
            <person name="Wisecaver J."/>
            <person name="Long T.M."/>
            <person name="Aerts A.L."/>
            <person name="Barry K."/>
            <person name="Choi C."/>
            <person name="Clum A."/>
            <person name="Coughlan A.Y."/>
            <person name="Deshpande S."/>
            <person name="Douglass A.P."/>
            <person name="Hanson S.J."/>
            <person name="Klenk H.-P."/>
            <person name="Labutti K."/>
            <person name="Lapidus A."/>
            <person name="Lindquist E."/>
            <person name="Lipzen A."/>
            <person name="Meier-Kolthoff J.P."/>
            <person name="Ohm R.A."/>
            <person name="Otillar R.P."/>
            <person name="Pangilinan J."/>
            <person name="Peng Y."/>
            <person name="Rokas A."/>
            <person name="Rosa C.A."/>
            <person name="Scheuner C."/>
            <person name="Sibirny A.A."/>
            <person name="Slot J.C."/>
            <person name="Stielow J.B."/>
            <person name="Sun H."/>
            <person name="Kurtzman C.P."/>
            <person name="Blackwell M."/>
            <person name="Grigoriev I.V."/>
            <person name="Jeffries T.W."/>
        </authorList>
    </citation>
    <scope>NUCLEOTIDE SEQUENCE [LARGE SCALE GENOMIC DNA]</scope>
    <source>
        <strain evidence="4">NRRL YB-2248</strain>
    </source>
</reference>
<feature type="region of interest" description="Disordered" evidence="1">
    <location>
        <begin position="124"/>
        <end position="215"/>
    </location>
</feature>
<gene>
    <name evidence="3" type="ORF">CANARDRAFT_215280</name>
</gene>
<dbReference type="OrthoDB" id="4037325at2759"/>
<sequence>MLTGAKLPSAFWPDAALFSVHIRNYIYNDRIKNSPAGYNGFKPKDSNHQHIFGEACAVTIPPYDKKTETRAHIGIHLGYDHSTFGYTVYVPHKRLKLTKGFYEYTRHLNADADDFDDDMLSMDFADQTSPASTDDEYDDPNNDPNDVVVSIYPTDDNDDDYMHSSSETSESDYIESDIEDEDDPALETNSDDEQSDPNYQPSESDESTYSEESIT</sequence>
<dbReference type="EMBL" id="KV453882">
    <property type="protein sequence ID" value="ODV82542.1"/>
    <property type="molecule type" value="Genomic_DNA"/>
</dbReference>
<name>A0A1E4ST12_9ASCO</name>
<evidence type="ECO:0000256" key="1">
    <source>
        <dbReference type="SAM" id="MobiDB-lite"/>
    </source>
</evidence>
<organism evidence="3 4">
    <name type="scientific">[Candida] arabinofermentans NRRL YB-2248</name>
    <dbReference type="NCBI Taxonomy" id="983967"/>
    <lineage>
        <taxon>Eukaryota</taxon>
        <taxon>Fungi</taxon>
        <taxon>Dikarya</taxon>
        <taxon>Ascomycota</taxon>
        <taxon>Saccharomycotina</taxon>
        <taxon>Pichiomycetes</taxon>
        <taxon>Pichiales</taxon>
        <taxon>Pichiaceae</taxon>
        <taxon>Ogataea</taxon>
        <taxon>Ogataea/Candida clade</taxon>
    </lineage>
</organism>
<feature type="compositionally biased region" description="Acidic residues" evidence="1">
    <location>
        <begin position="203"/>
        <end position="215"/>
    </location>
</feature>
<evidence type="ECO:0000313" key="4">
    <source>
        <dbReference type="Proteomes" id="UP000094801"/>
    </source>
</evidence>
<dbReference type="AlphaFoldDB" id="A0A1E4ST12"/>
<feature type="compositionally biased region" description="Acidic residues" evidence="1">
    <location>
        <begin position="169"/>
        <end position="195"/>
    </location>
</feature>